<sequence length="273" mass="30651">MTNLPPQTNSPAITRNSTTRPTQNLQDGQYPLQQASFDDASGAYTLMLLNTPTGMPSTVQLTDVKMARLTDEQIKAGEKSSVKIENKQPTLYLTEDFKINYTHNVTEVQTNPSTGQRETVIVRRESSFWSPFLGAVAGQAIGSMLFRPQYYVPPVYQSGGGLFGYGGYGRSYRGAVAQYRTRYNRPPAVERNRTKFRSTGQLSNGRLRNTRTATSKRKNTLNQKRSTGSGFGSSTLKRDRRTYKRPTTRRKRSFGFGSSRRSRSGGFGRRGRR</sequence>
<accession>A0A928Z3L4</accession>
<feature type="region of interest" description="Disordered" evidence="1">
    <location>
        <begin position="184"/>
        <end position="273"/>
    </location>
</feature>
<feature type="compositionally biased region" description="Polar residues" evidence="1">
    <location>
        <begin position="197"/>
        <end position="213"/>
    </location>
</feature>
<reference evidence="2" key="1">
    <citation type="submission" date="2020-10" db="EMBL/GenBank/DDBJ databases">
        <authorList>
            <person name="Castelo-Branco R."/>
            <person name="Eusebio N."/>
            <person name="Adriana R."/>
            <person name="Vieira A."/>
            <person name="Brugerolle De Fraissinette N."/>
            <person name="Rezende De Castro R."/>
            <person name="Schneider M.P."/>
            <person name="Vasconcelos V."/>
            <person name="Leao P.N."/>
        </authorList>
    </citation>
    <scope>NUCLEOTIDE SEQUENCE</scope>
    <source>
        <strain evidence="2">LEGE 11480</strain>
    </source>
</reference>
<feature type="region of interest" description="Disordered" evidence="1">
    <location>
        <begin position="1"/>
        <end position="26"/>
    </location>
</feature>
<proteinExistence type="predicted"/>
<dbReference type="Proteomes" id="UP000625316">
    <property type="component" value="Unassembled WGS sequence"/>
</dbReference>
<evidence type="ECO:0000313" key="2">
    <source>
        <dbReference type="EMBL" id="MBE9029420.1"/>
    </source>
</evidence>
<protein>
    <submittedName>
        <fullName evidence="2">Uncharacterized protein</fullName>
    </submittedName>
</protein>
<dbReference type="AlphaFoldDB" id="A0A928Z3L4"/>
<evidence type="ECO:0000313" key="3">
    <source>
        <dbReference type="Proteomes" id="UP000625316"/>
    </source>
</evidence>
<comment type="caution">
    <text evidence="2">The sequence shown here is derived from an EMBL/GenBank/DDBJ whole genome shotgun (WGS) entry which is preliminary data.</text>
</comment>
<keyword evidence="3" id="KW-1185">Reference proteome</keyword>
<dbReference type="EMBL" id="JADEXQ010000016">
    <property type="protein sequence ID" value="MBE9029420.1"/>
    <property type="molecule type" value="Genomic_DNA"/>
</dbReference>
<organism evidence="2 3">
    <name type="scientific">Romeriopsis navalis LEGE 11480</name>
    <dbReference type="NCBI Taxonomy" id="2777977"/>
    <lineage>
        <taxon>Bacteria</taxon>
        <taxon>Bacillati</taxon>
        <taxon>Cyanobacteriota</taxon>
        <taxon>Cyanophyceae</taxon>
        <taxon>Leptolyngbyales</taxon>
        <taxon>Leptolyngbyaceae</taxon>
        <taxon>Romeriopsis</taxon>
        <taxon>Romeriopsis navalis</taxon>
    </lineage>
</organism>
<name>A0A928Z3L4_9CYAN</name>
<evidence type="ECO:0000256" key="1">
    <source>
        <dbReference type="SAM" id="MobiDB-lite"/>
    </source>
</evidence>
<feature type="compositionally biased region" description="Basic residues" evidence="1">
    <location>
        <begin position="238"/>
        <end position="253"/>
    </location>
</feature>
<gene>
    <name evidence="2" type="ORF">IQ266_06540</name>
</gene>
<feature type="compositionally biased region" description="Polar residues" evidence="1">
    <location>
        <begin position="220"/>
        <end position="235"/>
    </location>
</feature>